<dbReference type="GeneID" id="28980102"/>
<dbReference type="RefSeq" id="XP_018277410.1">
    <property type="nucleotide sequence ID" value="XM_018419499.1"/>
</dbReference>
<evidence type="ECO:0000256" key="1">
    <source>
        <dbReference type="SAM" id="MobiDB-lite"/>
    </source>
</evidence>
<gene>
    <name evidence="2" type="ORF">CC85DRAFT_138123</name>
</gene>
<dbReference type="OrthoDB" id="10682596at2759"/>
<keyword evidence="3" id="KW-1185">Reference proteome</keyword>
<organism evidence="2 3">
    <name type="scientific">Cutaneotrichosporon oleaginosum</name>
    <dbReference type="NCBI Taxonomy" id="879819"/>
    <lineage>
        <taxon>Eukaryota</taxon>
        <taxon>Fungi</taxon>
        <taxon>Dikarya</taxon>
        <taxon>Basidiomycota</taxon>
        <taxon>Agaricomycotina</taxon>
        <taxon>Tremellomycetes</taxon>
        <taxon>Trichosporonales</taxon>
        <taxon>Trichosporonaceae</taxon>
        <taxon>Cutaneotrichosporon</taxon>
    </lineage>
</organism>
<proteinExistence type="predicted"/>
<accession>A0A0J1B009</accession>
<protein>
    <submittedName>
        <fullName evidence="2">Uncharacterized protein</fullName>
    </submittedName>
</protein>
<dbReference type="EMBL" id="KQ087226">
    <property type="protein sequence ID" value="KLT40919.1"/>
    <property type="molecule type" value="Genomic_DNA"/>
</dbReference>
<feature type="region of interest" description="Disordered" evidence="1">
    <location>
        <begin position="283"/>
        <end position="304"/>
    </location>
</feature>
<dbReference type="Proteomes" id="UP000053611">
    <property type="component" value="Unassembled WGS sequence"/>
</dbReference>
<name>A0A0J1B009_9TREE</name>
<evidence type="ECO:0000313" key="2">
    <source>
        <dbReference type="EMBL" id="KLT40919.1"/>
    </source>
</evidence>
<evidence type="ECO:0000313" key="3">
    <source>
        <dbReference type="Proteomes" id="UP000053611"/>
    </source>
</evidence>
<dbReference type="AlphaFoldDB" id="A0A0J1B009"/>
<sequence length="360" mass="40323">MIDASAYPHIIDTIVDHAEPETLLALRATSHRLKGRADPRLAQHVVLWDNILSPFPGSRKPASWWRRLWGAPTPASWTLEPSCAHTVDIAGPQPDLNLHNSPHFLPRTNVKTLRFVPSSTAQWPHEWAIALAADVLQPEEAVVFCAPRRHPWTLHHAFNTTYNLEHCLQHLGGVAGPSLLIMTLPPRLVLNGAVGLGGRFLRLQLLHVLAIDNVVIILHPAPGRGRLGAFIVCGQDRYCTNCHVLGTVSKAIREKPGRRVVLVGMEHVEPWLWPVYLGPKQSPRPLEQEANEIGKEEKRKTPLATATGARLADQLADLLAYAWEWPEDAISDVLSRLQFFSVDEYRAMIGEERWRIEAEQ</sequence>
<reference evidence="2 3" key="1">
    <citation type="submission" date="2015-03" db="EMBL/GenBank/DDBJ databases">
        <title>Genomics and transcriptomics of the oil-accumulating basidiomycete yeast T. oleaginosus allow insights into substrate utilization and the diverse evolutionary trajectories of mating systems in fungi.</title>
        <authorList>
            <consortium name="DOE Joint Genome Institute"/>
            <person name="Kourist R."/>
            <person name="Kracht O."/>
            <person name="Bracharz F."/>
            <person name="Lipzen A."/>
            <person name="Nolan M."/>
            <person name="Ohm R."/>
            <person name="Grigoriev I."/>
            <person name="Sun S."/>
            <person name="Heitman J."/>
            <person name="Bruck T."/>
            <person name="Nowrousian M."/>
        </authorList>
    </citation>
    <scope>NUCLEOTIDE SEQUENCE [LARGE SCALE GENOMIC DNA]</scope>
    <source>
        <strain evidence="2 3">IBC0246</strain>
    </source>
</reference>